<dbReference type="SUPFAM" id="SSF52151">
    <property type="entry name" value="FabD/lysophospholipase-like"/>
    <property type="match status" value="2"/>
</dbReference>
<sequence length="517" mass="53742">MAFLALQGGGVRAFASDAGVLAGLACAANKSVAELAGAFEATSSVSGSSWFAAELFYSPSFAELMAGMAASPSTAAAQFQENWIQPWLRATQVSQPTFDGLQSIVRLLVRLLLGTGDEDTIFIAQFFLASGLTWTHFVEVLLNSTAAIPKQLPLGAEPTMAQGRHWLVDHSLLLPVANPAAVYRGGLGLFRTSYSATTKNGELPVFLPAKFSVALGAGVHRAAPLPYLAQPQLPIEFSYQGHWPLGGSSSSSGPLVLDAANGSLGVWSGHVPVSAAAAASSAVFGAEPVDGLPAVELASLLKADVAVWAAIDGFEVADQLRAALAHPDAQKVAVLGQEAVHALIDGGYTDGTGIAQAVASGAEEVVVVLNSYSSNLAEYVAQLFPGGPVTKPGVPKELYPVFSAPSAAAVDEAFAQFRQLQIAEGSSYLKVLAVGSFEATTAKNAYFGTEEGRQVSIRIINVCSELSIGFFANFGHYSALVQEVALSLAHPKNRAELRTVLPWFAGKAAKASKALVV</sequence>
<evidence type="ECO:0000313" key="2">
    <source>
        <dbReference type="Proteomes" id="UP001178507"/>
    </source>
</evidence>
<accession>A0AA36MGR8</accession>
<organism evidence="1 2">
    <name type="scientific">Effrenium voratum</name>
    <dbReference type="NCBI Taxonomy" id="2562239"/>
    <lineage>
        <taxon>Eukaryota</taxon>
        <taxon>Sar</taxon>
        <taxon>Alveolata</taxon>
        <taxon>Dinophyceae</taxon>
        <taxon>Suessiales</taxon>
        <taxon>Symbiodiniaceae</taxon>
        <taxon>Effrenium</taxon>
    </lineage>
</organism>
<comment type="caution">
    <text evidence="1">The sequence shown here is derived from an EMBL/GenBank/DDBJ whole genome shotgun (WGS) entry which is preliminary data.</text>
</comment>
<gene>
    <name evidence="1" type="ORF">EVOR1521_LOCUS1709</name>
</gene>
<name>A0AA36MGR8_9DINO</name>
<dbReference type="AlphaFoldDB" id="A0AA36MGR8"/>
<dbReference type="InterPro" id="IPR016035">
    <property type="entry name" value="Acyl_Trfase/lysoPLipase"/>
</dbReference>
<dbReference type="Proteomes" id="UP001178507">
    <property type="component" value="Unassembled WGS sequence"/>
</dbReference>
<reference evidence="1" key="1">
    <citation type="submission" date="2023-08" db="EMBL/GenBank/DDBJ databases">
        <authorList>
            <person name="Chen Y."/>
            <person name="Shah S."/>
            <person name="Dougan E. K."/>
            <person name="Thang M."/>
            <person name="Chan C."/>
        </authorList>
    </citation>
    <scope>NUCLEOTIDE SEQUENCE</scope>
</reference>
<keyword evidence="2" id="KW-1185">Reference proteome</keyword>
<evidence type="ECO:0000313" key="1">
    <source>
        <dbReference type="EMBL" id="CAJ1371399.1"/>
    </source>
</evidence>
<proteinExistence type="predicted"/>
<dbReference type="EMBL" id="CAUJNA010000074">
    <property type="protein sequence ID" value="CAJ1371399.1"/>
    <property type="molecule type" value="Genomic_DNA"/>
</dbReference>
<protein>
    <submittedName>
        <fullName evidence="1">Uncharacterized protein</fullName>
    </submittedName>
</protein>
<dbReference type="Gene3D" id="3.40.1090.10">
    <property type="entry name" value="Cytosolic phospholipase A2 catalytic domain"/>
    <property type="match status" value="1"/>
</dbReference>